<keyword evidence="1" id="KW-0472">Membrane</keyword>
<organism evidence="2 3">
    <name type="scientific">Spectribacter hydrogenoxidans</name>
    <dbReference type="NCBI Taxonomy" id="3075608"/>
    <lineage>
        <taxon>Bacteria</taxon>
        <taxon>Pseudomonadati</taxon>
        <taxon>Pseudomonadota</taxon>
        <taxon>Gammaproteobacteria</taxon>
        <taxon>Salinisphaerales</taxon>
        <taxon>Salinisphaeraceae</taxon>
        <taxon>Spectribacter</taxon>
    </lineage>
</organism>
<dbReference type="Proteomes" id="UP001251857">
    <property type="component" value="Unassembled WGS sequence"/>
</dbReference>
<gene>
    <name evidence="2" type="ORF">RM532_08965</name>
</gene>
<keyword evidence="1" id="KW-1133">Transmembrane helix</keyword>
<dbReference type="RefSeq" id="WP_311652940.1">
    <property type="nucleotide sequence ID" value="NZ_JAVRIB010000008.1"/>
</dbReference>
<keyword evidence="3" id="KW-1185">Reference proteome</keyword>
<protein>
    <submittedName>
        <fullName evidence="2">Uncharacterized protein</fullName>
    </submittedName>
</protein>
<proteinExistence type="predicted"/>
<name>A0ABU3C154_9GAMM</name>
<accession>A0ABU3C154</accession>
<evidence type="ECO:0000313" key="3">
    <source>
        <dbReference type="Proteomes" id="UP001251857"/>
    </source>
</evidence>
<reference evidence="2 3" key="1">
    <citation type="submission" date="2023-09" db="EMBL/GenBank/DDBJ databases">
        <authorList>
            <person name="Rey-Velasco X."/>
        </authorList>
    </citation>
    <scope>NUCLEOTIDE SEQUENCE [LARGE SCALE GENOMIC DNA]</scope>
    <source>
        <strain evidence="2 3">W335</strain>
    </source>
</reference>
<evidence type="ECO:0000256" key="1">
    <source>
        <dbReference type="SAM" id="Phobius"/>
    </source>
</evidence>
<sequence length="80" mass="8755">MSAAPQPPDPERWWRWRRRLALYSFAAALVETAALLWLAQRAPAALAPLGATVAWTYGLWGAVICAYVGAATWSDVAAKR</sequence>
<dbReference type="EMBL" id="JAVRIB010000008">
    <property type="protein sequence ID" value="MDT0635089.1"/>
    <property type="molecule type" value="Genomic_DNA"/>
</dbReference>
<evidence type="ECO:0000313" key="2">
    <source>
        <dbReference type="EMBL" id="MDT0635089.1"/>
    </source>
</evidence>
<feature type="transmembrane region" description="Helical" evidence="1">
    <location>
        <begin position="20"/>
        <end position="39"/>
    </location>
</feature>
<keyword evidence="1" id="KW-0812">Transmembrane</keyword>
<feature type="transmembrane region" description="Helical" evidence="1">
    <location>
        <begin position="45"/>
        <end position="70"/>
    </location>
</feature>
<comment type="caution">
    <text evidence="2">The sequence shown here is derived from an EMBL/GenBank/DDBJ whole genome shotgun (WGS) entry which is preliminary data.</text>
</comment>